<dbReference type="SUPFAM" id="SSF53474">
    <property type="entry name" value="alpha/beta-Hydrolases"/>
    <property type="match status" value="1"/>
</dbReference>
<protein>
    <submittedName>
        <fullName evidence="2">Carboxylesterase</fullName>
    </submittedName>
</protein>
<gene>
    <name evidence="2" type="ORF">A5792_30450</name>
</gene>
<organism evidence="2 3">
    <name type="scientific">Mycolicibacterium peregrinum</name>
    <name type="common">Mycobacterium peregrinum</name>
    <dbReference type="NCBI Taxonomy" id="43304"/>
    <lineage>
        <taxon>Bacteria</taxon>
        <taxon>Bacillati</taxon>
        <taxon>Actinomycetota</taxon>
        <taxon>Actinomycetes</taxon>
        <taxon>Mycobacteriales</taxon>
        <taxon>Mycobacteriaceae</taxon>
        <taxon>Mycolicibacterium</taxon>
    </lineage>
</organism>
<dbReference type="OrthoDB" id="5513277at2"/>
<dbReference type="InterPro" id="IPR029058">
    <property type="entry name" value="AB_hydrolase_fold"/>
</dbReference>
<evidence type="ECO:0000313" key="2">
    <source>
        <dbReference type="EMBL" id="OBB24138.1"/>
    </source>
</evidence>
<dbReference type="AlphaFoldDB" id="A0A1A0QQE2"/>
<dbReference type="RefSeq" id="WP_064936237.1">
    <property type="nucleotide sequence ID" value="NZ_LZSO01000041.1"/>
</dbReference>
<dbReference type="STRING" id="43304.GCA_001403655_00306"/>
<dbReference type="GO" id="GO:0016020">
    <property type="term" value="C:membrane"/>
    <property type="evidence" value="ECO:0007669"/>
    <property type="project" value="TreeGrafter"/>
</dbReference>
<dbReference type="Proteomes" id="UP000093902">
    <property type="component" value="Unassembled WGS sequence"/>
</dbReference>
<sequence>MDLRVPEVNIARRWARKGLGAFVSDAAFEHFLAAYRAGMATLPPFELFDVPTSFGTVRVYRFAGPDSGAPVVLLPGRNASTPMYRANLGPLLEQRAVYAVDLLGEAGLSVQRKVIRGGVDQAQWLDETLAGLELDLAHLLGVSMGGWTAANCAVHRRGRIASLTLLDPVFTFTGIPAKAILASVALFAPGVPERFRRGVHSWIAGGADLETADIESALIDAGAKDFALHTPMPELFSDEELRSLDVPVLALIAGRSVMLDPERAVARAREVLARGEVEIWADASHAINGEYPEEIAQRTARFWDAA</sequence>
<dbReference type="InterPro" id="IPR050266">
    <property type="entry name" value="AB_hydrolase_sf"/>
</dbReference>
<proteinExistence type="predicted"/>
<dbReference type="EMBL" id="LZSO01000041">
    <property type="protein sequence ID" value="OBB24138.1"/>
    <property type="molecule type" value="Genomic_DNA"/>
</dbReference>
<dbReference type="GO" id="GO:0003824">
    <property type="term" value="F:catalytic activity"/>
    <property type="evidence" value="ECO:0007669"/>
    <property type="project" value="UniProtKB-ARBA"/>
</dbReference>
<evidence type="ECO:0000259" key="1">
    <source>
        <dbReference type="Pfam" id="PF12697"/>
    </source>
</evidence>
<dbReference type="PANTHER" id="PTHR43798:SF33">
    <property type="entry name" value="HYDROLASE, PUTATIVE (AFU_ORTHOLOGUE AFUA_2G14860)-RELATED"/>
    <property type="match status" value="1"/>
</dbReference>
<evidence type="ECO:0000313" key="3">
    <source>
        <dbReference type="Proteomes" id="UP000093902"/>
    </source>
</evidence>
<name>A0A1A0QQE2_MYCPR</name>
<dbReference type="InterPro" id="IPR000073">
    <property type="entry name" value="AB_hydrolase_1"/>
</dbReference>
<reference evidence="3" key="1">
    <citation type="submission" date="2016-06" db="EMBL/GenBank/DDBJ databases">
        <authorList>
            <person name="Sutton G."/>
            <person name="Brinkac L."/>
            <person name="Sanka R."/>
            <person name="Adams M."/>
            <person name="Lau E."/>
            <person name="Mehaffy C."/>
            <person name="Tameris M."/>
            <person name="Hatherill M."/>
            <person name="Hanekom W."/>
            <person name="Mahomed H."/>
            <person name="Mcshane H."/>
        </authorList>
    </citation>
    <scope>NUCLEOTIDE SEQUENCE [LARGE SCALE GENOMIC DNA]</scope>
    <source>
        <strain evidence="3">852002-51209_SCH5440388</strain>
    </source>
</reference>
<dbReference type="Pfam" id="PF12697">
    <property type="entry name" value="Abhydrolase_6"/>
    <property type="match status" value="1"/>
</dbReference>
<feature type="domain" description="AB hydrolase-1" evidence="1">
    <location>
        <begin position="71"/>
        <end position="297"/>
    </location>
</feature>
<dbReference type="Gene3D" id="3.40.50.1820">
    <property type="entry name" value="alpha/beta hydrolase"/>
    <property type="match status" value="1"/>
</dbReference>
<accession>A0A1A0QQE2</accession>
<comment type="caution">
    <text evidence="2">The sequence shown here is derived from an EMBL/GenBank/DDBJ whole genome shotgun (WGS) entry which is preliminary data.</text>
</comment>
<dbReference type="PANTHER" id="PTHR43798">
    <property type="entry name" value="MONOACYLGLYCEROL LIPASE"/>
    <property type="match status" value="1"/>
</dbReference>